<dbReference type="InterPro" id="IPR008962">
    <property type="entry name" value="PapD-like_sf"/>
</dbReference>
<accession>A0A0N4VZU2</accession>
<reference evidence="2 3" key="2">
    <citation type="submission" date="2018-11" db="EMBL/GenBank/DDBJ databases">
        <authorList>
            <consortium name="Pathogen Informatics"/>
        </authorList>
    </citation>
    <scope>NUCLEOTIDE SEQUENCE [LARGE SCALE GENOMIC DNA]</scope>
    <source>
        <strain evidence="2 3">MHpl1</strain>
    </source>
</reference>
<dbReference type="PROSITE" id="PS50202">
    <property type="entry name" value="MSP"/>
    <property type="match status" value="1"/>
</dbReference>
<organism evidence="4">
    <name type="scientific">Haemonchus placei</name>
    <name type="common">Barber's pole worm</name>
    <dbReference type="NCBI Taxonomy" id="6290"/>
    <lineage>
        <taxon>Eukaryota</taxon>
        <taxon>Metazoa</taxon>
        <taxon>Ecdysozoa</taxon>
        <taxon>Nematoda</taxon>
        <taxon>Chromadorea</taxon>
        <taxon>Rhabditida</taxon>
        <taxon>Rhabditina</taxon>
        <taxon>Rhabditomorpha</taxon>
        <taxon>Strongyloidea</taxon>
        <taxon>Trichostrongylidae</taxon>
        <taxon>Haemonchus</taxon>
    </lineage>
</organism>
<gene>
    <name evidence="2" type="ORF">HPLM_LOCUS2810</name>
</gene>
<evidence type="ECO:0000313" key="2">
    <source>
        <dbReference type="EMBL" id="VDO16990.1"/>
    </source>
</evidence>
<name>A0A0N4VZU2_HAEPC</name>
<dbReference type="OrthoDB" id="5859686at2759"/>
<sequence length="82" mass="9291">MALSFKARKKGTESLCITSTMPARIGFKVQCTDSKHFIFRPVFGVIEAKKSFRISVVRNAHPKKRDKMIVCAAVVSRFCRNN</sequence>
<dbReference type="InterPro" id="IPR000535">
    <property type="entry name" value="MSP_dom"/>
</dbReference>
<dbReference type="Proteomes" id="UP000268014">
    <property type="component" value="Unassembled WGS sequence"/>
</dbReference>
<dbReference type="Gene3D" id="2.60.40.10">
    <property type="entry name" value="Immunoglobulins"/>
    <property type="match status" value="1"/>
</dbReference>
<reference evidence="4" key="1">
    <citation type="submission" date="2017-02" db="UniProtKB">
        <authorList>
            <consortium name="WormBaseParasite"/>
        </authorList>
    </citation>
    <scope>IDENTIFICATION</scope>
</reference>
<feature type="domain" description="MSP" evidence="1">
    <location>
        <begin position="1"/>
        <end position="82"/>
    </location>
</feature>
<dbReference type="AlphaFoldDB" id="A0A0N4VZU2"/>
<dbReference type="InterPro" id="IPR013783">
    <property type="entry name" value="Ig-like_fold"/>
</dbReference>
<dbReference type="InterPro" id="IPR051774">
    <property type="entry name" value="Sperm-specific_class_P"/>
</dbReference>
<evidence type="ECO:0000313" key="3">
    <source>
        <dbReference type="Proteomes" id="UP000268014"/>
    </source>
</evidence>
<dbReference type="PANTHER" id="PTHR22947">
    <property type="entry name" value="MAJOR SPERM PROTEIN"/>
    <property type="match status" value="1"/>
</dbReference>
<evidence type="ECO:0000259" key="1">
    <source>
        <dbReference type="PROSITE" id="PS50202"/>
    </source>
</evidence>
<dbReference type="SUPFAM" id="SSF49354">
    <property type="entry name" value="PapD-like"/>
    <property type="match status" value="1"/>
</dbReference>
<evidence type="ECO:0000313" key="4">
    <source>
        <dbReference type="WBParaSite" id="HPLM_0000281601-mRNA-1"/>
    </source>
</evidence>
<dbReference type="PANTHER" id="PTHR22947:SF39">
    <property type="entry name" value="MSP DOMAIN-CONTAINING PROTEIN"/>
    <property type="match status" value="1"/>
</dbReference>
<dbReference type="WBParaSite" id="HPLM_0000281601-mRNA-1">
    <property type="protein sequence ID" value="HPLM_0000281601-mRNA-1"/>
    <property type="gene ID" value="HPLM_0000281601"/>
</dbReference>
<dbReference type="EMBL" id="UZAF01006932">
    <property type="protein sequence ID" value="VDO16990.1"/>
    <property type="molecule type" value="Genomic_DNA"/>
</dbReference>
<dbReference type="Pfam" id="PF00635">
    <property type="entry name" value="Motile_Sperm"/>
    <property type="match status" value="1"/>
</dbReference>
<keyword evidence="3" id="KW-1185">Reference proteome</keyword>
<proteinExistence type="predicted"/>
<protein>
    <submittedName>
        <fullName evidence="4">MSP domain-containing protein</fullName>
    </submittedName>
</protein>